<keyword evidence="2" id="KW-1185">Reference proteome</keyword>
<protein>
    <submittedName>
        <fullName evidence="1">Uncharacterized protein</fullName>
    </submittedName>
</protein>
<reference evidence="1 2" key="2">
    <citation type="journal article" date="2022" name="Mol. Ecol. Resour.">
        <title>The genomes of chicory, endive, great burdock and yacon provide insights into Asteraceae paleo-polyploidization history and plant inulin production.</title>
        <authorList>
            <person name="Fan W."/>
            <person name="Wang S."/>
            <person name="Wang H."/>
            <person name="Wang A."/>
            <person name="Jiang F."/>
            <person name="Liu H."/>
            <person name="Zhao H."/>
            <person name="Xu D."/>
            <person name="Zhang Y."/>
        </authorList>
    </citation>
    <scope>NUCLEOTIDE SEQUENCE [LARGE SCALE GENOMIC DNA]</scope>
    <source>
        <strain evidence="2">cv. Punajuju</strain>
        <tissue evidence="1">Leaves</tissue>
    </source>
</reference>
<evidence type="ECO:0000313" key="2">
    <source>
        <dbReference type="Proteomes" id="UP001055811"/>
    </source>
</evidence>
<dbReference type="Proteomes" id="UP001055811">
    <property type="component" value="Linkage Group LG08"/>
</dbReference>
<sequence length="292" mass="32795">MGGDTISLPDSSIDDEDLSTINQQFRDCSSQGEPNRAKIFDAHHNPLCSDPISVSLLSISSLGKLQVLSINGLPPSPPSHCQLCITTIAASFRLRPTLSIFPWFSITSDAEGVASSLGAYDVLKSLLGKALQAVLRVTKNKKRIAAIVPGLRSNKKVSGLVDKWKAVKVELHKDEEDEEPENALEALENKKQREIEQIATKEAKDNANFQPLGGDWRERVRRKRAKKQWKLKNIKERDLVQLTKQLPSRWQKWGKETLDSQLQCYKQVTLHHHMEFPVLEPPSHPLPEMTVS</sequence>
<proteinExistence type="predicted"/>
<reference evidence="2" key="1">
    <citation type="journal article" date="2022" name="Mol. Ecol. Resour.">
        <title>The genomes of chicory, endive, great burdock and yacon provide insights into Asteraceae palaeo-polyploidization history and plant inulin production.</title>
        <authorList>
            <person name="Fan W."/>
            <person name="Wang S."/>
            <person name="Wang H."/>
            <person name="Wang A."/>
            <person name="Jiang F."/>
            <person name="Liu H."/>
            <person name="Zhao H."/>
            <person name="Xu D."/>
            <person name="Zhang Y."/>
        </authorList>
    </citation>
    <scope>NUCLEOTIDE SEQUENCE [LARGE SCALE GENOMIC DNA]</scope>
    <source>
        <strain evidence="2">cv. Punajuju</strain>
    </source>
</reference>
<comment type="caution">
    <text evidence="1">The sequence shown here is derived from an EMBL/GenBank/DDBJ whole genome shotgun (WGS) entry which is preliminary data.</text>
</comment>
<accession>A0ACB8ZQZ8</accession>
<gene>
    <name evidence="1" type="ORF">L2E82_44237</name>
</gene>
<organism evidence="1 2">
    <name type="scientific">Cichorium intybus</name>
    <name type="common">Chicory</name>
    <dbReference type="NCBI Taxonomy" id="13427"/>
    <lineage>
        <taxon>Eukaryota</taxon>
        <taxon>Viridiplantae</taxon>
        <taxon>Streptophyta</taxon>
        <taxon>Embryophyta</taxon>
        <taxon>Tracheophyta</taxon>
        <taxon>Spermatophyta</taxon>
        <taxon>Magnoliopsida</taxon>
        <taxon>eudicotyledons</taxon>
        <taxon>Gunneridae</taxon>
        <taxon>Pentapetalae</taxon>
        <taxon>asterids</taxon>
        <taxon>campanulids</taxon>
        <taxon>Asterales</taxon>
        <taxon>Asteraceae</taxon>
        <taxon>Cichorioideae</taxon>
        <taxon>Cichorieae</taxon>
        <taxon>Cichoriinae</taxon>
        <taxon>Cichorium</taxon>
    </lineage>
</organism>
<name>A0ACB8ZQZ8_CICIN</name>
<evidence type="ECO:0000313" key="1">
    <source>
        <dbReference type="EMBL" id="KAI3699744.1"/>
    </source>
</evidence>
<dbReference type="EMBL" id="CM042016">
    <property type="protein sequence ID" value="KAI3699744.1"/>
    <property type="molecule type" value="Genomic_DNA"/>
</dbReference>